<evidence type="ECO:0000313" key="3">
    <source>
        <dbReference type="Proteomes" id="UP001203423"/>
    </source>
</evidence>
<dbReference type="InterPro" id="IPR036259">
    <property type="entry name" value="MFS_trans_sf"/>
</dbReference>
<dbReference type="RefSeq" id="WP_248943233.1">
    <property type="nucleotide sequence ID" value="NZ_JAKIKS010000218.1"/>
</dbReference>
<keyword evidence="1" id="KW-0812">Transmembrane</keyword>
<evidence type="ECO:0000256" key="1">
    <source>
        <dbReference type="SAM" id="Phobius"/>
    </source>
</evidence>
<evidence type="ECO:0008006" key="4">
    <source>
        <dbReference type="Google" id="ProtNLM"/>
    </source>
</evidence>
<dbReference type="Proteomes" id="UP001203423">
    <property type="component" value="Unassembled WGS sequence"/>
</dbReference>
<dbReference type="SUPFAM" id="SSF103473">
    <property type="entry name" value="MFS general substrate transporter"/>
    <property type="match status" value="1"/>
</dbReference>
<gene>
    <name evidence="2" type="ORF">L2764_25895</name>
</gene>
<evidence type="ECO:0000313" key="2">
    <source>
        <dbReference type="EMBL" id="MCL1127800.1"/>
    </source>
</evidence>
<feature type="transmembrane region" description="Helical" evidence="1">
    <location>
        <begin position="6"/>
        <end position="29"/>
    </location>
</feature>
<keyword evidence="1" id="KW-1133">Transmembrane helix</keyword>
<accession>A0ABT0LK23</accession>
<proteinExistence type="predicted"/>
<reference evidence="2 3" key="1">
    <citation type="submission" date="2022-01" db="EMBL/GenBank/DDBJ databases">
        <title>Whole genome-based taxonomy of the Shewanellaceae.</title>
        <authorList>
            <person name="Martin-Rodriguez A.J."/>
        </authorList>
    </citation>
    <scope>NUCLEOTIDE SEQUENCE [LARGE SCALE GENOMIC DNA]</scope>
    <source>
        <strain evidence="2 3">DSM 17177</strain>
    </source>
</reference>
<keyword evidence="3" id="KW-1185">Reference proteome</keyword>
<organism evidence="2 3">
    <name type="scientific">Shewanella surugensis</name>
    <dbReference type="NCBI Taxonomy" id="212020"/>
    <lineage>
        <taxon>Bacteria</taxon>
        <taxon>Pseudomonadati</taxon>
        <taxon>Pseudomonadota</taxon>
        <taxon>Gammaproteobacteria</taxon>
        <taxon>Alteromonadales</taxon>
        <taxon>Shewanellaceae</taxon>
        <taxon>Shewanella</taxon>
    </lineage>
</organism>
<feature type="transmembrane region" description="Helical" evidence="1">
    <location>
        <begin position="66"/>
        <end position="87"/>
    </location>
</feature>
<name>A0ABT0LK23_9GAMM</name>
<keyword evidence="1" id="KW-0472">Membrane</keyword>
<dbReference type="EMBL" id="JAKIKS010000218">
    <property type="protein sequence ID" value="MCL1127800.1"/>
    <property type="molecule type" value="Genomic_DNA"/>
</dbReference>
<comment type="caution">
    <text evidence="2">The sequence shown here is derived from an EMBL/GenBank/DDBJ whole genome shotgun (WGS) entry which is preliminary data.</text>
</comment>
<protein>
    <recommendedName>
        <fullName evidence="4">Major facilitator superfamily (MFS) profile domain-containing protein</fullName>
    </recommendedName>
</protein>
<sequence>MTERDYLPSMIGETTAIMTLSMMLASVFMVTKLKRLFGIISTLITAMVLSVFFMGILPLFSGNLMIFIFGLTGIFITIYNGLLPVYAFELNKDVGNGALMGLLTVTFCIANAVIAIVGQGGIALC</sequence>
<feature type="transmembrane region" description="Helical" evidence="1">
    <location>
        <begin position="99"/>
        <end position="122"/>
    </location>
</feature>
<feature type="transmembrane region" description="Helical" evidence="1">
    <location>
        <begin position="36"/>
        <end position="60"/>
    </location>
</feature>